<dbReference type="Gene3D" id="3.90.25.10">
    <property type="entry name" value="UDP-galactose 4-epimerase, domain 1"/>
    <property type="match status" value="1"/>
</dbReference>
<sequence>MKIAVTSVSGQLGAAIANQLIKTIGKEHVVGIARTPEKAQHLGIEVRKGDYNSREQFNDALVGIDAVLLVSGMDAPDKRIEQHRNVIEAAKQNKVAKIVYTSIIGAEKGSAFSPIVQSNRQTETDIKNSGLDFVIGRNSIYIKPDLEYIDTYVKEGEIRNSAGTGKCTYTSRQALAIAYTQMLTEEKHNGNTYNLAGEAITQAELANYINTVYGTNLSYNAISIDAYTKERQDALGEFLGTVIGGIYESMHNGAYDIKSDYEKAAGVPHPSALELIKAYKAIFN</sequence>
<name>A0ABP7H6I4_9FLAO</name>
<dbReference type="Pfam" id="PF13460">
    <property type="entry name" value="NAD_binding_10"/>
    <property type="match status" value="1"/>
</dbReference>
<keyword evidence="3" id="KW-1185">Reference proteome</keyword>
<dbReference type="RefSeq" id="WP_344728899.1">
    <property type="nucleotide sequence ID" value="NZ_BAABBI010000001.1"/>
</dbReference>
<accession>A0ABP7H6I4</accession>
<evidence type="ECO:0000259" key="1">
    <source>
        <dbReference type="Pfam" id="PF13460"/>
    </source>
</evidence>
<dbReference type="PANTHER" id="PTHR47129:SF1">
    <property type="entry name" value="NMRA-LIKE DOMAIN-CONTAINING PROTEIN"/>
    <property type="match status" value="1"/>
</dbReference>
<reference evidence="3" key="1">
    <citation type="journal article" date="2019" name="Int. J. Syst. Evol. Microbiol.">
        <title>The Global Catalogue of Microorganisms (GCM) 10K type strain sequencing project: providing services to taxonomists for standard genome sequencing and annotation.</title>
        <authorList>
            <consortium name="The Broad Institute Genomics Platform"/>
            <consortium name="The Broad Institute Genome Sequencing Center for Infectious Disease"/>
            <person name="Wu L."/>
            <person name="Ma J."/>
        </authorList>
    </citation>
    <scope>NUCLEOTIDE SEQUENCE [LARGE SCALE GENOMIC DNA]</scope>
    <source>
        <strain evidence="3">JCM 17525</strain>
    </source>
</reference>
<dbReference type="InterPro" id="IPR052718">
    <property type="entry name" value="NmrA-type_oxidoreductase"/>
</dbReference>
<dbReference type="InterPro" id="IPR016040">
    <property type="entry name" value="NAD(P)-bd_dom"/>
</dbReference>
<proteinExistence type="predicted"/>
<dbReference type="EMBL" id="BAABBI010000001">
    <property type="protein sequence ID" value="GAA3783553.1"/>
    <property type="molecule type" value="Genomic_DNA"/>
</dbReference>
<feature type="domain" description="NAD(P)-binding" evidence="1">
    <location>
        <begin position="9"/>
        <end position="145"/>
    </location>
</feature>
<dbReference type="SUPFAM" id="SSF51735">
    <property type="entry name" value="NAD(P)-binding Rossmann-fold domains"/>
    <property type="match status" value="1"/>
</dbReference>
<evidence type="ECO:0000313" key="2">
    <source>
        <dbReference type="EMBL" id="GAA3783553.1"/>
    </source>
</evidence>
<dbReference type="PANTHER" id="PTHR47129">
    <property type="entry name" value="QUINONE OXIDOREDUCTASE 2"/>
    <property type="match status" value="1"/>
</dbReference>
<comment type="caution">
    <text evidence="2">The sequence shown here is derived from an EMBL/GenBank/DDBJ whole genome shotgun (WGS) entry which is preliminary data.</text>
</comment>
<dbReference type="Gene3D" id="3.40.50.720">
    <property type="entry name" value="NAD(P)-binding Rossmann-like Domain"/>
    <property type="match status" value="1"/>
</dbReference>
<organism evidence="2 3">
    <name type="scientific">Corallibacter vietnamensis</name>
    <dbReference type="NCBI Taxonomy" id="904130"/>
    <lineage>
        <taxon>Bacteria</taxon>
        <taxon>Pseudomonadati</taxon>
        <taxon>Bacteroidota</taxon>
        <taxon>Flavobacteriia</taxon>
        <taxon>Flavobacteriales</taxon>
        <taxon>Flavobacteriaceae</taxon>
        <taxon>Corallibacter</taxon>
    </lineage>
</organism>
<dbReference type="InterPro" id="IPR036291">
    <property type="entry name" value="NAD(P)-bd_dom_sf"/>
</dbReference>
<dbReference type="Proteomes" id="UP001501456">
    <property type="component" value="Unassembled WGS sequence"/>
</dbReference>
<gene>
    <name evidence="2" type="ORF">GCM10022271_14840</name>
</gene>
<evidence type="ECO:0000313" key="3">
    <source>
        <dbReference type="Proteomes" id="UP001501456"/>
    </source>
</evidence>
<protein>
    <submittedName>
        <fullName evidence="2">SDR family oxidoreductase</fullName>
    </submittedName>
</protein>